<dbReference type="SMART" id="SM00116">
    <property type="entry name" value="CBS"/>
    <property type="match status" value="2"/>
</dbReference>
<proteinExistence type="predicted"/>
<dbReference type="KEGG" id="htl:HPTL_1452"/>
<keyword evidence="2" id="KW-0129">CBS domain</keyword>
<keyword evidence="5" id="KW-1185">Reference proteome</keyword>
<feature type="domain" description="CBS" evidence="3">
    <location>
        <begin position="78"/>
        <end position="133"/>
    </location>
</feature>
<evidence type="ECO:0000259" key="3">
    <source>
        <dbReference type="PROSITE" id="PS51371"/>
    </source>
</evidence>
<evidence type="ECO:0000256" key="1">
    <source>
        <dbReference type="ARBA" id="ARBA00022737"/>
    </source>
</evidence>
<evidence type="ECO:0000256" key="2">
    <source>
        <dbReference type="PROSITE-ProRule" id="PRU00703"/>
    </source>
</evidence>
<name>A0A2Z6DYU7_HYDTE</name>
<dbReference type="Pfam" id="PF00571">
    <property type="entry name" value="CBS"/>
    <property type="match status" value="2"/>
</dbReference>
<dbReference type="InterPro" id="IPR000644">
    <property type="entry name" value="CBS_dom"/>
</dbReference>
<evidence type="ECO:0000313" key="4">
    <source>
        <dbReference type="EMBL" id="BBD77714.1"/>
    </source>
</evidence>
<dbReference type="AlphaFoldDB" id="A0A2Z6DYU7"/>
<accession>A0A2Z6DYU7</accession>
<dbReference type="PROSITE" id="PS51371">
    <property type="entry name" value="CBS"/>
    <property type="match status" value="2"/>
</dbReference>
<feature type="domain" description="CBS" evidence="3">
    <location>
        <begin position="11"/>
        <end position="70"/>
    </location>
</feature>
<protein>
    <submittedName>
        <fullName evidence="4">CBS domain-containing protein</fullName>
    </submittedName>
</protein>
<dbReference type="Proteomes" id="UP000262004">
    <property type="component" value="Chromosome"/>
</dbReference>
<gene>
    <name evidence="4" type="ORF">HPTL_1452</name>
</gene>
<sequence length="134" mass="14955">MLTDFFVRDFVRRDPLVFHPETALTEALEALVVHRVNGAPVTDRFGKLIGFFSEKDLLKPLVADAYLNELAGNVGDFMNRKVVTLDAEDTLLDAARAFAENHYHAYPVVEDGTLIGVLDRSRLIATIAKILRTV</sequence>
<dbReference type="PANTHER" id="PTHR48108:SF26">
    <property type="entry name" value="CBS DOMAIN-CONTAINING PROTEIN DDB_G0289609"/>
    <property type="match status" value="1"/>
</dbReference>
<dbReference type="InterPro" id="IPR051462">
    <property type="entry name" value="CBS_domain-containing"/>
</dbReference>
<dbReference type="PANTHER" id="PTHR48108">
    <property type="entry name" value="CBS DOMAIN-CONTAINING PROTEIN CBSX2, CHLOROPLASTIC"/>
    <property type="match status" value="1"/>
</dbReference>
<dbReference type="Gene3D" id="3.10.580.10">
    <property type="entry name" value="CBS-domain"/>
    <property type="match status" value="1"/>
</dbReference>
<evidence type="ECO:0000313" key="5">
    <source>
        <dbReference type="Proteomes" id="UP000262004"/>
    </source>
</evidence>
<dbReference type="InterPro" id="IPR046342">
    <property type="entry name" value="CBS_dom_sf"/>
</dbReference>
<reference evidence="4 5" key="1">
    <citation type="submission" date="2018-04" db="EMBL/GenBank/DDBJ databases">
        <title>Complete genome sequence of Hydrogenophilus thermoluteolus TH-1.</title>
        <authorList>
            <person name="Arai H."/>
        </authorList>
    </citation>
    <scope>NUCLEOTIDE SEQUENCE [LARGE SCALE GENOMIC DNA]</scope>
    <source>
        <strain evidence="4 5">TH-1</strain>
    </source>
</reference>
<dbReference type="EMBL" id="AP018558">
    <property type="protein sequence ID" value="BBD77714.1"/>
    <property type="molecule type" value="Genomic_DNA"/>
</dbReference>
<dbReference type="SUPFAM" id="SSF54631">
    <property type="entry name" value="CBS-domain pair"/>
    <property type="match status" value="1"/>
</dbReference>
<organism evidence="4 5">
    <name type="scientific">Hydrogenophilus thermoluteolus</name>
    <name type="common">Pseudomonas hydrogenothermophila</name>
    <dbReference type="NCBI Taxonomy" id="297"/>
    <lineage>
        <taxon>Bacteria</taxon>
        <taxon>Pseudomonadati</taxon>
        <taxon>Pseudomonadota</taxon>
        <taxon>Hydrogenophilia</taxon>
        <taxon>Hydrogenophilales</taxon>
        <taxon>Hydrogenophilaceae</taxon>
        <taxon>Hydrogenophilus</taxon>
    </lineage>
</organism>
<dbReference type="RefSeq" id="WP_170141304.1">
    <property type="nucleotide sequence ID" value="NZ_AP018558.1"/>
</dbReference>
<keyword evidence="1" id="KW-0677">Repeat</keyword>